<dbReference type="GO" id="GO:0004458">
    <property type="term" value="F:D-lactate dehydrogenase (cytochrome) activity"/>
    <property type="evidence" value="ECO:0007669"/>
    <property type="project" value="UniProtKB-EC"/>
</dbReference>
<evidence type="ECO:0000256" key="4">
    <source>
        <dbReference type="ARBA" id="ARBA00022827"/>
    </source>
</evidence>
<evidence type="ECO:0000256" key="3">
    <source>
        <dbReference type="ARBA" id="ARBA00022630"/>
    </source>
</evidence>
<dbReference type="Pfam" id="PF01565">
    <property type="entry name" value="FAD_binding_4"/>
    <property type="match status" value="1"/>
</dbReference>
<evidence type="ECO:0000256" key="6">
    <source>
        <dbReference type="ARBA" id="ARBA00023002"/>
    </source>
</evidence>
<name>A0A6G8FK49_9MICO</name>
<keyword evidence="5" id="KW-0809">Transit peptide</keyword>
<dbReference type="InterPro" id="IPR036318">
    <property type="entry name" value="FAD-bd_PCMH-like_sf"/>
</dbReference>
<keyword evidence="4" id="KW-0274">FAD</keyword>
<dbReference type="PANTHER" id="PTHR11748">
    <property type="entry name" value="D-LACTATE DEHYDROGENASE"/>
    <property type="match status" value="1"/>
</dbReference>
<comment type="cofactor">
    <cofactor evidence="1">
        <name>FAD</name>
        <dbReference type="ChEBI" id="CHEBI:57692"/>
    </cofactor>
</comment>
<dbReference type="EC" id="1.1.2.4" evidence="7"/>
<dbReference type="PROSITE" id="PS51387">
    <property type="entry name" value="FAD_PCMH"/>
    <property type="match status" value="1"/>
</dbReference>
<dbReference type="InterPro" id="IPR016169">
    <property type="entry name" value="FAD-bd_PCMH_sub2"/>
</dbReference>
<dbReference type="GO" id="GO:1903457">
    <property type="term" value="P:lactate catabolic process"/>
    <property type="evidence" value="ECO:0007669"/>
    <property type="project" value="TreeGrafter"/>
</dbReference>
<dbReference type="Gene3D" id="1.10.45.10">
    <property type="entry name" value="Vanillyl-alcohol Oxidase, Chain A, domain 4"/>
    <property type="match status" value="1"/>
</dbReference>
<organism evidence="9 10">
    <name type="scientific">Leucobacter insecticola</name>
    <dbReference type="NCBI Taxonomy" id="2714934"/>
    <lineage>
        <taxon>Bacteria</taxon>
        <taxon>Bacillati</taxon>
        <taxon>Actinomycetota</taxon>
        <taxon>Actinomycetes</taxon>
        <taxon>Micrococcales</taxon>
        <taxon>Microbacteriaceae</taxon>
        <taxon>Leucobacter</taxon>
    </lineage>
</organism>
<sequence length="465" mass="48772">MSTQVMTDLVDELTEALPGQVETDFDAVAGSSHDRSHHGWAPALAVVRCTTTEDVSTTLRLCHAAAMPVVTRGTGTGLEGGANAVTGSEEADRSRSIILDLSGMRRIINIDPDSLDAVVEAGVRRSELNPLLAEHGLQFVAGPGVDASIGGMAATRASGTNAVKYGTMSDNVLGLTAVLADGTVVRTGSRARKSSAGYDLTHLLIGSEGTLGVITELILRVHSIPASRYLAVLSFPSVDAAARVVQTALQTGIGLARAELLDDVQIGAMNAYSGLDFHVTPTLFIELSGSASEVTEQTRLLRAIAESNGCLDERHIDGDDPERFWKVRHDALPAANALRPNSYTWSTDVCVPISHLARCITETQADVVASGLVAPIAGHVGDGNFHLAIVLEHGNETERLAAEQLYERLITRALACGGTCTGEHGIGQGKVGDLLREHPSGVPVMRSIKQALDPAGILNPGKVLG</sequence>
<dbReference type="Pfam" id="PF02913">
    <property type="entry name" value="FAD-oxidase_C"/>
    <property type="match status" value="1"/>
</dbReference>
<protein>
    <recommendedName>
        <fullName evidence="7">D-lactate dehydrogenase (cytochrome)</fullName>
        <ecNumber evidence="7">1.1.2.4</ecNumber>
    </recommendedName>
</protein>
<keyword evidence="6" id="KW-0560">Oxidoreductase</keyword>
<dbReference type="FunFam" id="1.10.45.10:FF:000001">
    <property type="entry name" value="D-lactate dehydrogenase mitochondrial"/>
    <property type="match status" value="1"/>
</dbReference>
<dbReference type="PANTHER" id="PTHR11748:SF111">
    <property type="entry name" value="D-LACTATE DEHYDROGENASE, MITOCHONDRIAL-RELATED"/>
    <property type="match status" value="1"/>
</dbReference>
<dbReference type="FunFam" id="3.30.70.2740:FF:000001">
    <property type="entry name" value="D-lactate dehydrogenase mitochondrial"/>
    <property type="match status" value="1"/>
</dbReference>
<dbReference type="GO" id="GO:0071949">
    <property type="term" value="F:FAD binding"/>
    <property type="evidence" value="ECO:0007669"/>
    <property type="project" value="InterPro"/>
</dbReference>
<dbReference type="RefSeq" id="WP_166324074.1">
    <property type="nucleotide sequence ID" value="NZ_CP049934.1"/>
</dbReference>
<dbReference type="InterPro" id="IPR016166">
    <property type="entry name" value="FAD-bd_PCMH"/>
</dbReference>
<dbReference type="InterPro" id="IPR004113">
    <property type="entry name" value="FAD-bd_oxidored_4_C"/>
</dbReference>
<dbReference type="InterPro" id="IPR006094">
    <property type="entry name" value="Oxid_FAD_bind_N"/>
</dbReference>
<feature type="domain" description="FAD-binding PCMH-type" evidence="8">
    <location>
        <begin position="39"/>
        <end position="224"/>
    </location>
</feature>
<dbReference type="EMBL" id="CP049934">
    <property type="protein sequence ID" value="QIM16745.1"/>
    <property type="molecule type" value="Genomic_DNA"/>
</dbReference>
<dbReference type="Gene3D" id="3.30.70.2740">
    <property type="match status" value="1"/>
</dbReference>
<dbReference type="Gene3D" id="3.30.465.10">
    <property type="match status" value="1"/>
</dbReference>
<evidence type="ECO:0000256" key="5">
    <source>
        <dbReference type="ARBA" id="ARBA00022946"/>
    </source>
</evidence>
<proteinExistence type="inferred from homology"/>
<dbReference type="KEGG" id="lins:G7067_10550"/>
<dbReference type="FunFam" id="3.30.465.10:FF:000016">
    <property type="entry name" value="probable D-lactate dehydrogenase, mitochondrial"/>
    <property type="match status" value="1"/>
</dbReference>
<accession>A0A6G8FK49</accession>
<dbReference type="AlphaFoldDB" id="A0A6G8FK49"/>
<comment type="similarity">
    <text evidence="2">Belongs to the FAD-binding oxidoreductase/transferase type 4 family.</text>
</comment>
<dbReference type="InterPro" id="IPR016171">
    <property type="entry name" value="Vanillyl_alc_oxidase_C-sub2"/>
</dbReference>
<dbReference type="SUPFAM" id="SSF55103">
    <property type="entry name" value="FAD-linked oxidases, C-terminal domain"/>
    <property type="match status" value="1"/>
</dbReference>
<evidence type="ECO:0000313" key="10">
    <source>
        <dbReference type="Proteomes" id="UP000501387"/>
    </source>
</evidence>
<dbReference type="GO" id="GO:0008720">
    <property type="term" value="F:D-lactate dehydrogenase (NAD+) activity"/>
    <property type="evidence" value="ECO:0007669"/>
    <property type="project" value="TreeGrafter"/>
</dbReference>
<keyword evidence="10" id="KW-1185">Reference proteome</keyword>
<evidence type="ECO:0000256" key="2">
    <source>
        <dbReference type="ARBA" id="ARBA00008000"/>
    </source>
</evidence>
<dbReference type="Proteomes" id="UP000501387">
    <property type="component" value="Chromosome"/>
</dbReference>
<evidence type="ECO:0000259" key="8">
    <source>
        <dbReference type="PROSITE" id="PS51387"/>
    </source>
</evidence>
<evidence type="ECO:0000313" key="9">
    <source>
        <dbReference type="EMBL" id="QIM16745.1"/>
    </source>
</evidence>
<evidence type="ECO:0000256" key="1">
    <source>
        <dbReference type="ARBA" id="ARBA00001974"/>
    </source>
</evidence>
<dbReference type="SUPFAM" id="SSF56176">
    <property type="entry name" value="FAD-binding/transporter-associated domain-like"/>
    <property type="match status" value="1"/>
</dbReference>
<keyword evidence="3" id="KW-0285">Flavoprotein</keyword>
<gene>
    <name evidence="9" type="ORF">G7067_10550</name>
</gene>
<evidence type="ECO:0000256" key="7">
    <source>
        <dbReference type="ARBA" id="ARBA00038897"/>
    </source>
</evidence>
<dbReference type="InterPro" id="IPR016164">
    <property type="entry name" value="FAD-linked_Oxase-like_C"/>
</dbReference>
<reference evidence="9 10" key="1">
    <citation type="submission" date="2020-03" db="EMBL/GenBank/DDBJ databases">
        <title>Leucobacter sp. nov., isolated from beetles.</title>
        <authorList>
            <person name="Hyun D.-W."/>
            <person name="Bae J.-W."/>
        </authorList>
    </citation>
    <scope>NUCLEOTIDE SEQUENCE [LARGE SCALE GENOMIC DNA]</scope>
    <source>
        <strain evidence="9 10">HDW9B</strain>
    </source>
</reference>